<protein>
    <recommendedName>
        <fullName evidence="2">Protein kinase domain-containing protein</fullName>
    </recommendedName>
</protein>
<gene>
    <name evidence="3" type="ORF">DIS24_g458</name>
</gene>
<dbReference type="GO" id="GO:0004672">
    <property type="term" value="F:protein kinase activity"/>
    <property type="evidence" value="ECO:0007669"/>
    <property type="project" value="InterPro"/>
</dbReference>
<dbReference type="EMBL" id="JAUJDW010000002">
    <property type="protein sequence ID" value="KAK0664177.1"/>
    <property type="molecule type" value="Genomic_DNA"/>
</dbReference>
<proteinExistence type="predicted"/>
<dbReference type="InterPro" id="IPR000719">
    <property type="entry name" value="Prot_kinase_dom"/>
</dbReference>
<dbReference type="Proteomes" id="UP001175001">
    <property type="component" value="Unassembled WGS sequence"/>
</dbReference>
<dbReference type="InterPro" id="IPR017441">
    <property type="entry name" value="Protein_kinase_ATP_BS"/>
</dbReference>
<comment type="caution">
    <text evidence="3">The sequence shown here is derived from an EMBL/GenBank/DDBJ whole genome shotgun (WGS) entry which is preliminary data.</text>
</comment>
<feature type="binding site" evidence="1">
    <location>
        <position position="32"/>
    </location>
    <ligand>
        <name>ATP</name>
        <dbReference type="ChEBI" id="CHEBI:30616"/>
    </ligand>
</feature>
<dbReference type="PROSITE" id="PS50011">
    <property type="entry name" value="PROTEIN_KINASE_DOM"/>
    <property type="match status" value="1"/>
</dbReference>
<reference evidence="3" key="1">
    <citation type="submission" date="2023-06" db="EMBL/GenBank/DDBJ databases">
        <title>Multi-omics analyses reveal the molecular pathogenesis toolkit of Lasiodiplodia hormozganensis, a cross-kingdom pathogen.</title>
        <authorList>
            <person name="Felix C."/>
            <person name="Meneses R."/>
            <person name="Goncalves M.F.M."/>
            <person name="Tilleman L."/>
            <person name="Duarte A.S."/>
            <person name="Jorrin-Novo J.V."/>
            <person name="Van De Peer Y."/>
            <person name="Deforce D."/>
            <person name="Van Nieuwerburgh F."/>
            <person name="Esteves A.C."/>
            <person name="Alves A."/>
        </authorList>
    </citation>
    <scope>NUCLEOTIDE SEQUENCE</scope>
    <source>
        <strain evidence="3">CBS 339.90</strain>
    </source>
</reference>
<dbReference type="AlphaFoldDB" id="A0AA40D5U7"/>
<dbReference type="PANTHER" id="PTHR37171">
    <property type="entry name" value="SERINE/THREONINE-PROTEIN KINASE YRZF-RELATED"/>
    <property type="match status" value="1"/>
</dbReference>
<dbReference type="PROSITE" id="PS00107">
    <property type="entry name" value="PROTEIN_KINASE_ATP"/>
    <property type="match status" value="1"/>
</dbReference>
<accession>A0AA40D5U7</accession>
<dbReference type="Pfam" id="PF00069">
    <property type="entry name" value="Pkinase"/>
    <property type="match status" value="1"/>
</dbReference>
<dbReference type="Gene3D" id="1.10.510.10">
    <property type="entry name" value="Transferase(Phosphotransferase) domain 1"/>
    <property type="match status" value="1"/>
</dbReference>
<evidence type="ECO:0000313" key="3">
    <source>
        <dbReference type="EMBL" id="KAK0664177.1"/>
    </source>
</evidence>
<dbReference type="InterPro" id="IPR052396">
    <property type="entry name" value="Meiotic_Drive_Suppr_Kinase"/>
</dbReference>
<dbReference type="GO" id="GO:0005524">
    <property type="term" value="F:ATP binding"/>
    <property type="evidence" value="ECO:0007669"/>
    <property type="project" value="UniProtKB-UniRule"/>
</dbReference>
<dbReference type="SUPFAM" id="SSF56112">
    <property type="entry name" value="Protein kinase-like (PK-like)"/>
    <property type="match status" value="1"/>
</dbReference>
<evidence type="ECO:0000313" key="4">
    <source>
        <dbReference type="Proteomes" id="UP001175001"/>
    </source>
</evidence>
<dbReference type="PANTHER" id="PTHR37171:SF1">
    <property type="entry name" value="SERINE_THREONINE-PROTEIN KINASE YRZF-RELATED"/>
    <property type="match status" value="1"/>
</dbReference>
<dbReference type="InterPro" id="IPR011009">
    <property type="entry name" value="Kinase-like_dom_sf"/>
</dbReference>
<keyword evidence="1" id="KW-0547">Nucleotide-binding</keyword>
<dbReference type="Gene3D" id="3.30.200.20">
    <property type="entry name" value="Phosphorylase Kinase, domain 1"/>
    <property type="match status" value="1"/>
</dbReference>
<evidence type="ECO:0000256" key="1">
    <source>
        <dbReference type="PROSITE-ProRule" id="PRU10141"/>
    </source>
</evidence>
<sequence>MAPAIRIIAALGEGRFGVVFEAQIAGAEYAIKMFKHNEQEALENECRAYHAISMVPSLRSRICRLEGLVDDLPNHHNYQLLPALQLQRLYGDNLAMVITKLSKPKRDELRDHLHHTLDILHNNAELAHGDIRPNNVILEGNFPVLIDFSNAVFKSELNDKLWYSETCNDRDSLNEMFDRVDSSEVRFFPAASKPGH</sequence>
<organism evidence="3 4">
    <name type="scientific">Lasiodiplodia hormozganensis</name>
    <dbReference type="NCBI Taxonomy" id="869390"/>
    <lineage>
        <taxon>Eukaryota</taxon>
        <taxon>Fungi</taxon>
        <taxon>Dikarya</taxon>
        <taxon>Ascomycota</taxon>
        <taxon>Pezizomycotina</taxon>
        <taxon>Dothideomycetes</taxon>
        <taxon>Dothideomycetes incertae sedis</taxon>
        <taxon>Botryosphaeriales</taxon>
        <taxon>Botryosphaeriaceae</taxon>
        <taxon>Lasiodiplodia</taxon>
    </lineage>
</organism>
<evidence type="ECO:0000259" key="2">
    <source>
        <dbReference type="PROSITE" id="PS50011"/>
    </source>
</evidence>
<name>A0AA40D5U7_9PEZI</name>
<feature type="domain" description="Protein kinase" evidence="2">
    <location>
        <begin position="5"/>
        <end position="196"/>
    </location>
</feature>
<keyword evidence="4" id="KW-1185">Reference proteome</keyword>
<keyword evidence="1" id="KW-0067">ATP-binding</keyword>